<name>E1YKS9_9BACT</name>
<keyword evidence="3 6" id="KW-0028">Amino-acid biosynthesis</keyword>
<organism evidence="8">
    <name type="scientific">uncultured Desulfobacterium sp</name>
    <dbReference type="NCBI Taxonomy" id="201089"/>
    <lineage>
        <taxon>Bacteria</taxon>
        <taxon>Pseudomonadati</taxon>
        <taxon>Thermodesulfobacteriota</taxon>
        <taxon>Desulfobacteria</taxon>
        <taxon>Desulfobacterales</taxon>
        <taxon>Desulfobacteriaceae</taxon>
        <taxon>Desulfobacterium</taxon>
        <taxon>environmental samples</taxon>
    </lineage>
</organism>
<dbReference type="PROSITE" id="PS00955">
    <property type="entry name" value="IGP_DEHYDRATASE_2"/>
    <property type="match status" value="1"/>
</dbReference>
<evidence type="ECO:0000256" key="6">
    <source>
        <dbReference type="HAMAP-Rule" id="MF_00076"/>
    </source>
</evidence>
<accession>E1YKS9</accession>
<reference evidence="8" key="1">
    <citation type="journal article" date="2011" name="Environ. Microbiol.">
        <title>Genomic insights into the metabolic potential of the polycyclic aromatic hydrocarbon degrading sulfate-reducing Deltaproteobacterium N47.</title>
        <authorList>
            <person name="Bergmann F."/>
            <person name="Selesi D."/>
            <person name="Weinmaier T."/>
            <person name="Tischler P."/>
            <person name="Rattei T."/>
            <person name="Meckenstock R.U."/>
        </authorList>
    </citation>
    <scope>NUCLEOTIDE SEQUENCE</scope>
</reference>
<sequence length="195" mass="21406">MDRTADVDRKTNETAISIKLCLDGTGKHEIDTGIPFFNHMLSLFSAHGFFDLSIKAKGDIEVDFHHTVEDVGLVLGDALNKALGDRKGIRRYGHITVPMDDALTSVTVDLSNRPYMVYNVPSIPFSGAGFSVVLAREFFRAFSTRAGMNLHINVFYGQDEHHIIESVFKAAGRAIDQATSSDDRLTGICSTKGVL</sequence>
<dbReference type="EMBL" id="FR695877">
    <property type="protein sequence ID" value="CBX30712.1"/>
    <property type="molecule type" value="Genomic_DNA"/>
</dbReference>
<dbReference type="GO" id="GO:0005737">
    <property type="term" value="C:cytoplasm"/>
    <property type="evidence" value="ECO:0007669"/>
    <property type="project" value="UniProtKB-SubCell"/>
</dbReference>
<dbReference type="Gene3D" id="3.30.230.40">
    <property type="entry name" value="Imidazole glycerol phosphate dehydratase, domain 1"/>
    <property type="match status" value="2"/>
</dbReference>
<comment type="similarity">
    <text evidence="6 7">Belongs to the imidazoleglycerol-phosphate dehydratase family.</text>
</comment>
<dbReference type="SUPFAM" id="SSF54211">
    <property type="entry name" value="Ribosomal protein S5 domain 2-like"/>
    <property type="match status" value="2"/>
</dbReference>
<dbReference type="InterPro" id="IPR000807">
    <property type="entry name" value="ImidazoleglycerolP_deHydtase"/>
</dbReference>
<evidence type="ECO:0000256" key="7">
    <source>
        <dbReference type="RuleBase" id="RU000599"/>
    </source>
</evidence>
<proteinExistence type="inferred from homology"/>
<dbReference type="FunFam" id="3.30.230.40:FF:000001">
    <property type="entry name" value="Imidazoleglycerol-phosphate dehydratase HisB"/>
    <property type="match status" value="1"/>
</dbReference>
<keyword evidence="5 6" id="KW-0456">Lyase</keyword>
<dbReference type="UniPathway" id="UPA00031">
    <property type="reaction ID" value="UER00011"/>
</dbReference>
<dbReference type="EC" id="4.2.1.19" evidence="6 7"/>
<dbReference type="GO" id="GO:0000105">
    <property type="term" value="P:L-histidine biosynthetic process"/>
    <property type="evidence" value="ECO:0007669"/>
    <property type="project" value="UniProtKB-UniRule"/>
</dbReference>
<keyword evidence="6" id="KW-0963">Cytoplasm</keyword>
<dbReference type="NCBIfam" id="NF002114">
    <property type="entry name" value="PRK00951.2-4"/>
    <property type="match status" value="1"/>
</dbReference>
<evidence type="ECO:0000256" key="5">
    <source>
        <dbReference type="ARBA" id="ARBA00023239"/>
    </source>
</evidence>
<dbReference type="InterPro" id="IPR038494">
    <property type="entry name" value="IGPD_sf"/>
</dbReference>
<gene>
    <name evidence="6" type="primary">hisB</name>
    <name evidence="8" type="ORF">N47_E42240</name>
</gene>
<comment type="catalytic activity">
    <reaction evidence="6 7">
        <text>D-erythro-1-(imidazol-4-yl)glycerol 3-phosphate = 3-(imidazol-4-yl)-2-oxopropyl phosphate + H2O</text>
        <dbReference type="Rhea" id="RHEA:11040"/>
        <dbReference type="ChEBI" id="CHEBI:15377"/>
        <dbReference type="ChEBI" id="CHEBI:57766"/>
        <dbReference type="ChEBI" id="CHEBI:58278"/>
        <dbReference type="EC" id="4.2.1.19"/>
    </reaction>
</comment>
<evidence type="ECO:0000256" key="1">
    <source>
        <dbReference type="ARBA" id="ARBA00005047"/>
    </source>
</evidence>
<evidence type="ECO:0000256" key="2">
    <source>
        <dbReference type="ARBA" id="ARBA00016664"/>
    </source>
</evidence>
<dbReference type="Pfam" id="PF00475">
    <property type="entry name" value="IGPD"/>
    <property type="match status" value="1"/>
</dbReference>
<dbReference type="InterPro" id="IPR020565">
    <property type="entry name" value="ImidazoleglycerP_deHydtase_CS"/>
</dbReference>
<dbReference type="InterPro" id="IPR020568">
    <property type="entry name" value="Ribosomal_Su5_D2-typ_SF"/>
</dbReference>
<keyword evidence="4 6" id="KW-0368">Histidine biosynthesis</keyword>
<comment type="subcellular location">
    <subcellularLocation>
        <location evidence="6 7">Cytoplasm</location>
    </subcellularLocation>
</comment>
<dbReference type="GO" id="GO:0004424">
    <property type="term" value="F:imidazoleglycerol-phosphate dehydratase activity"/>
    <property type="evidence" value="ECO:0007669"/>
    <property type="project" value="UniProtKB-UniRule"/>
</dbReference>
<evidence type="ECO:0000256" key="3">
    <source>
        <dbReference type="ARBA" id="ARBA00022605"/>
    </source>
</evidence>
<dbReference type="PROSITE" id="PS00954">
    <property type="entry name" value="IGP_DEHYDRATASE_1"/>
    <property type="match status" value="1"/>
</dbReference>
<evidence type="ECO:0000313" key="8">
    <source>
        <dbReference type="EMBL" id="CBX30712.1"/>
    </source>
</evidence>
<protein>
    <recommendedName>
        <fullName evidence="2 6">Imidazoleglycerol-phosphate dehydratase</fullName>
        <shortName evidence="6">IGPD</shortName>
        <ecNumber evidence="6 7">4.2.1.19</ecNumber>
    </recommendedName>
</protein>
<evidence type="ECO:0000256" key="4">
    <source>
        <dbReference type="ARBA" id="ARBA00023102"/>
    </source>
</evidence>
<dbReference type="FunFam" id="3.30.230.40:FF:000003">
    <property type="entry name" value="Imidazoleglycerol-phosphate dehydratase HisB"/>
    <property type="match status" value="1"/>
</dbReference>
<dbReference type="HAMAP" id="MF_00076">
    <property type="entry name" value="HisB"/>
    <property type="match status" value="1"/>
</dbReference>
<dbReference type="PANTHER" id="PTHR23133:SF2">
    <property type="entry name" value="IMIDAZOLEGLYCEROL-PHOSPHATE DEHYDRATASE"/>
    <property type="match status" value="1"/>
</dbReference>
<dbReference type="CDD" id="cd07914">
    <property type="entry name" value="IGPD"/>
    <property type="match status" value="1"/>
</dbReference>
<dbReference type="NCBIfam" id="NF002111">
    <property type="entry name" value="PRK00951.2-1"/>
    <property type="match status" value="1"/>
</dbReference>
<dbReference type="AlphaFoldDB" id="E1YKS9"/>
<dbReference type="PANTHER" id="PTHR23133">
    <property type="entry name" value="IMIDAZOLEGLYCEROL-PHOSPHATE DEHYDRATASE HIS7"/>
    <property type="match status" value="1"/>
</dbReference>
<comment type="pathway">
    <text evidence="1 6 7">Amino-acid biosynthesis; L-histidine biosynthesis; L-histidine from 5-phospho-alpha-D-ribose 1-diphosphate: step 6/9.</text>
</comment>